<comment type="similarity">
    <text evidence="2 3">Belongs to the small heat shock protein (HSP20) family.</text>
</comment>
<dbReference type="InterPro" id="IPR002068">
    <property type="entry name" value="A-crystallin/Hsp20_dom"/>
</dbReference>
<accession>A0A8H7URA5</accession>
<evidence type="ECO:0000313" key="6">
    <source>
        <dbReference type="Proteomes" id="UP000612746"/>
    </source>
</evidence>
<gene>
    <name evidence="5" type="ORF">INT44_004300</name>
</gene>
<proteinExistence type="inferred from homology"/>
<dbReference type="InterPro" id="IPR031107">
    <property type="entry name" value="Small_HSP"/>
</dbReference>
<evidence type="ECO:0000256" key="1">
    <source>
        <dbReference type="ARBA" id="ARBA00023016"/>
    </source>
</evidence>
<name>A0A8H7URA5_9FUNG</name>
<dbReference type="Proteomes" id="UP000612746">
    <property type="component" value="Unassembled WGS sequence"/>
</dbReference>
<comment type="caution">
    <text evidence="5">The sequence shown here is derived from an EMBL/GenBank/DDBJ whole genome shotgun (WGS) entry which is preliminary data.</text>
</comment>
<dbReference type="CDD" id="cd06464">
    <property type="entry name" value="ACD_sHsps-like"/>
    <property type="match status" value="1"/>
</dbReference>
<reference evidence="5" key="1">
    <citation type="submission" date="2020-12" db="EMBL/GenBank/DDBJ databases">
        <title>Metabolic potential, ecology and presence of endohyphal bacteria is reflected in genomic diversity of Mucoromycotina.</title>
        <authorList>
            <person name="Muszewska A."/>
            <person name="Okrasinska A."/>
            <person name="Steczkiewicz K."/>
            <person name="Drgas O."/>
            <person name="Orlowska M."/>
            <person name="Perlinska-Lenart U."/>
            <person name="Aleksandrzak-Piekarczyk T."/>
            <person name="Szatraj K."/>
            <person name="Zielenkiewicz U."/>
            <person name="Pilsyk S."/>
            <person name="Malc E."/>
            <person name="Mieczkowski P."/>
            <person name="Kruszewska J.S."/>
            <person name="Biernat P."/>
            <person name="Pawlowska J."/>
        </authorList>
    </citation>
    <scope>NUCLEOTIDE SEQUENCE</scope>
    <source>
        <strain evidence="5">WA0000051536</strain>
    </source>
</reference>
<dbReference type="AlphaFoldDB" id="A0A8H7URA5"/>
<sequence>MSLIATTDPNFDRMERRLNQVFDHFFTDLGLSRRGGGGQQQDQARISPAVDIYEDDKAWHVHTELPGVKKEDIKLEMQGNNVVISGEFSRNKEHNDNNVRYQERRYGSFQRTIPLPDNVEKSGIKANFNNGVLEVCLPKSVEASPKKITIS</sequence>
<dbReference type="SUPFAM" id="SSF49764">
    <property type="entry name" value="HSP20-like chaperones"/>
    <property type="match status" value="1"/>
</dbReference>
<dbReference type="PANTHER" id="PTHR11527">
    <property type="entry name" value="HEAT-SHOCK PROTEIN 20 FAMILY MEMBER"/>
    <property type="match status" value="1"/>
</dbReference>
<dbReference type="PROSITE" id="PS01031">
    <property type="entry name" value="SHSP"/>
    <property type="match status" value="1"/>
</dbReference>
<protein>
    <recommendedName>
        <fullName evidence="4">SHSP domain-containing protein</fullName>
    </recommendedName>
</protein>
<evidence type="ECO:0000256" key="3">
    <source>
        <dbReference type="RuleBase" id="RU003616"/>
    </source>
</evidence>
<dbReference type="InterPro" id="IPR008978">
    <property type="entry name" value="HSP20-like_chaperone"/>
</dbReference>
<keyword evidence="6" id="KW-1185">Reference proteome</keyword>
<keyword evidence="1" id="KW-0346">Stress response</keyword>
<organism evidence="5 6">
    <name type="scientific">Umbelopsis vinacea</name>
    <dbReference type="NCBI Taxonomy" id="44442"/>
    <lineage>
        <taxon>Eukaryota</taxon>
        <taxon>Fungi</taxon>
        <taxon>Fungi incertae sedis</taxon>
        <taxon>Mucoromycota</taxon>
        <taxon>Mucoromycotina</taxon>
        <taxon>Umbelopsidomycetes</taxon>
        <taxon>Umbelopsidales</taxon>
        <taxon>Umbelopsidaceae</taxon>
        <taxon>Umbelopsis</taxon>
    </lineage>
</organism>
<evidence type="ECO:0000259" key="4">
    <source>
        <dbReference type="PROSITE" id="PS01031"/>
    </source>
</evidence>
<feature type="domain" description="SHSP" evidence="4">
    <location>
        <begin position="41"/>
        <end position="151"/>
    </location>
</feature>
<dbReference type="Pfam" id="PF00011">
    <property type="entry name" value="HSP20"/>
    <property type="match status" value="1"/>
</dbReference>
<dbReference type="EMBL" id="JAEPRA010000001">
    <property type="protein sequence ID" value="KAG2189158.1"/>
    <property type="molecule type" value="Genomic_DNA"/>
</dbReference>
<evidence type="ECO:0000313" key="5">
    <source>
        <dbReference type="EMBL" id="KAG2189158.1"/>
    </source>
</evidence>
<dbReference type="OrthoDB" id="1431247at2759"/>
<evidence type="ECO:0000256" key="2">
    <source>
        <dbReference type="PROSITE-ProRule" id="PRU00285"/>
    </source>
</evidence>
<dbReference type="Gene3D" id="2.60.40.790">
    <property type="match status" value="1"/>
</dbReference>